<comment type="caution">
    <text evidence="2">The sequence shown here is derived from an EMBL/GenBank/DDBJ whole genome shotgun (WGS) entry which is preliminary data.</text>
</comment>
<protein>
    <recommendedName>
        <fullName evidence="4">Peptidase inhibitor family I36</fullName>
    </recommendedName>
</protein>
<organism evidence="2 3">
    <name type="scientific">Allokutzneria multivorans</name>
    <dbReference type="NCBI Taxonomy" id="1142134"/>
    <lineage>
        <taxon>Bacteria</taxon>
        <taxon>Bacillati</taxon>
        <taxon>Actinomycetota</taxon>
        <taxon>Actinomycetes</taxon>
        <taxon>Pseudonocardiales</taxon>
        <taxon>Pseudonocardiaceae</taxon>
        <taxon>Allokutzneria</taxon>
    </lineage>
</organism>
<keyword evidence="1" id="KW-0732">Signal</keyword>
<feature type="chain" id="PRO_5045948349" description="Peptidase inhibitor family I36" evidence="1">
    <location>
        <begin position="32"/>
        <end position="127"/>
    </location>
</feature>
<evidence type="ECO:0000313" key="2">
    <source>
        <dbReference type="EMBL" id="GAA4003122.1"/>
    </source>
</evidence>
<proteinExistence type="predicted"/>
<dbReference type="RefSeq" id="WP_344874052.1">
    <property type="nucleotide sequence ID" value="NZ_BAABAL010000007.1"/>
</dbReference>
<dbReference type="Proteomes" id="UP001501747">
    <property type="component" value="Unassembled WGS sequence"/>
</dbReference>
<feature type="signal peptide" evidence="1">
    <location>
        <begin position="1"/>
        <end position="31"/>
    </location>
</feature>
<evidence type="ECO:0000256" key="1">
    <source>
        <dbReference type="SAM" id="SignalP"/>
    </source>
</evidence>
<reference evidence="3" key="1">
    <citation type="journal article" date="2019" name="Int. J. Syst. Evol. Microbiol.">
        <title>The Global Catalogue of Microorganisms (GCM) 10K type strain sequencing project: providing services to taxonomists for standard genome sequencing and annotation.</title>
        <authorList>
            <consortium name="The Broad Institute Genomics Platform"/>
            <consortium name="The Broad Institute Genome Sequencing Center for Infectious Disease"/>
            <person name="Wu L."/>
            <person name="Ma J."/>
        </authorList>
    </citation>
    <scope>NUCLEOTIDE SEQUENCE [LARGE SCALE GENOMIC DNA]</scope>
    <source>
        <strain evidence="3">JCM 17342</strain>
    </source>
</reference>
<evidence type="ECO:0008006" key="4">
    <source>
        <dbReference type="Google" id="ProtNLM"/>
    </source>
</evidence>
<keyword evidence="3" id="KW-1185">Reference proteome</keyword>
<dbReference type="EMBL" id="BAABAL010000007">
    <property type="protein sequence ID" value="GAA4003122.1"/>
    <property type="molecule type" value="Genomic_DNA"/>
</dbReference>
<evidence type="ECO:0000313" key="3">
    <source>
        <dbReference type="Proteomes" id="UP001501747"/>
    </source>
</evidence>
<gene>
    <name evidence="2" type="ORF">GCM10022247_24950</name>
</gene>
<name>A0ABP7RW52_9PSEU</name>
<sequence length="127" mass="13235">MLKLSARSAGTRLLPAALACALLGVAPSASATPGGWDCPATAYACLFEGPEGTGATLEITSCGQHSDLPSGWWDRVDSARVMKAARIILFSYYPNGGGKKEVVLEAARGQYINAPAPNKADSIQCHK</sequence>
<accession>A0ABP7RW52</accession>